<dbReference type="InterPro" id="IPR020067">
    <property type="entry name" value="Frizzled_dom"/>
</dbReference>
<sequence>MKHLFLVVWGLLPLQWVHSRSDDRTNCKPVTASFCQGVGYTTTLHPTGVLGYTLTINRFNPLVTSGCSPHLKPFLCSVYVPECVSGKPRPPCRTLCEHARSSCGAQMRSLSLEWPEALNCETFTTEPWTGCRRASTKRQTSSHSHTDTFGQHSEVTLPACSLVSQVLAKGNFGCSQTLRPDRIRQTSITGQKNRLDILSLAIRVKMSMQICS</sequence>
<dbReference type="SMART" id="SM00063">
    <property type="entry name" value="FRI"/>
    <property type="match status" value="1"/>
</dbReference>
<name>A0A669BWT1_ORENI</name>
<dbReference type="SUPFAM" id="SSF63501">
    <property type="entry name" value="Frizzled cysteine-rich domain"/>
    <property type="match status" value="1"/>
</dbReference>
<dbReference type="GO" id="GO:0035567">
    <property type="term" value="P:non-canonical Wnt signaling pathway"/>
    <property type="evidence" value="ECO:0007669"/>
    <property type="project" value="TreeGrafter"/>
</dbReference>
<organism evidence="6 7">
    <name type="scientific">Oreochromis niloticus</name>
    <name type="common">Nile tilapia</name>
    <name type="synonym">Tilapia nilotica</name>
    <dbReference type="NCBI Taxonomy" id="8128"/>
    <lineage>
        <taxon>Eukaryota</taxon>
        <taxon>Metazoa</taxon>
        <taxon>Chordata</taxon>
        <taxon>Craniata</taxon>
        <taxon>Vertebrata</taxon>
        <taxon>Euteleostomi</taxon>
        <taxon>Actinopterygii</taxon>
        <taxon>Neopterygii</taxon>
        <taxon>Teleostei</taxon>
        <taxon>Neoteleostei</taxon>
        <taxon>Acanthomorphata</taxon>
        <taxon>Ovalentaria</taxon>
        <taxon>Cichlomorphae</taxon>
        <taxon>Cichliformes</taxon>
        <taxon>Cichlidae</taxon>
        <taxon>African cichlids</taxon>
        <taxon>Pseudocrenilabrinae</taxon>
        <taxon>Oreochromini</taxon>
        <taxon>Oreochromis</taxon>
    </lineage>
</organism>
<dbReference type="InterPro" id="IPR015526">
    <property type="entry name" value="Frizzled/SFRP"/>
</dbReference>
<dbReference type="Ensembl" id="ENSONIT00000052489.1">
    <property type="protein sequence ID" value="ENSONIP00000038891.1"/>
    <property type="gene ID" value="ENSONIG00000031253.1"/>
</dbReference>
<dbReference type="InParanoid" id="A0A669BWT1"/>
<dbReference type="GO" id="GO:0005615">
    <property type="term" value="C:extracellular space"/>
    <property type="evidence" value="ECO:0007669"/>
    <property type="project" value="TreeGrafter"/>
</dbReference>
<keyword evidence="2 3" id="KW-1015">Disulfide bond</keyword>
<comment type="caution">
    <text evidence="3">Lacks conserved residue(s) required for the propagation of feature annotation.</text>
</comment>
<evidence type="ECO:0000256" key="4">
    <source>
        <dbReference type="SAM" id="SignalP"/>
    </source>
</evidence>
<dbReference type="Proteomes" id="UP000005207">
    <property type="component" value="Linkage group LG11"/>
</dbReference>
<evidence type="ECO:0000259" key="5">
    <source>
        <dbReference type="PROSITE" id="PS50038"/>
    </source>
</evidence>
<keyword evidence="4" id="KW-0732">Signal</keyword>
<dbReference type="PANTHER" id="PTHR11309:SF97">
    <property type="entry name" value="SECRETED FRIZZLED-RELATED PROTEIN 3"/>
    <property type="match status" value="1"/>
</dbReference>
<dbReference type="GeneTree" id="ENSGT00940000166686"/>
<feature type="signal peptide" evidence="4">
    <location>
        <begin position="1"/>
        <end position="19"/>
    </location>
</feature>
<dbReference type="GO" id="GO:0005737">
    <property type="term" value="C:cytoplasm"/>
    <property type="evidence" value="ECO:0007669"/>
    <property type="project" value="TreeGrafter"/>
</dbReference>
<feature type="chain" id="PRO_5025452132" description="FZ domain-containing protein" evidence="4">
    <location>
        <begin position="20"/>
        <end position="212"/>
    </location>
</feature>
<dbReference type="GO" id="GO:0017147">
    <property type="term" value="F:Wnt-protein binding"/>
    <property type="evidence" value="ECO:0007669"/>
    <property type="project" value="TreeGrafter"/>
</dbReference>
<dbReference type="PROSITE" id="PS50038">
    <property type="entry name" value="FZ"/>
    <property type="match status" value="1"/>
</dbReference>
<reference evidence="6" key="3">
    <citation type="submission" date="2025-09" db="UniProtKB">
        <authorList>
            <consortium name="Ensembl"/>
        </authorList>
    </citation>
    <scope>IDENTIFICATION</scope>
</reference>
<evidence type="ECO:0000256" key="3">
    <source>
        <dbReference type="PROSITE-ProRule" id="PRU00090"/>
    </source>
</evidence>
<dbReference type="Gene3D" id="1.10.2000.10">
    <property type="entry name" value="Frizzled cysteine-rich domain"/>
    <property type="match status" value="1"/>
</dbReference>
<feature type="disulfide bond" evidence="3">
    <location>
        <begin position="96"/>
        <end position="120"/>
    </location>
</feature>
<proteinExistence type="predicted"/>
<dbReference type="GO" id="GO:0060070">
    <property type="term" value="P:canonical Wnt signaling pathway"/>
    <property type="evidence" value="ECO:0007669"/>
    <property type="project" value="TreeGrafter"/>
</dbReference>
<accession>A0A669BWT1</accession>
<reference evidence="6" key="2">
    <citation type="submission" date="2025-08" db="UniProtKB">
        <authorList>
            <consortium name="Ensembl"/>
        </authorList>
    </citation>
    <scope>IDENTIFICATION</scope>
</reference>
<protein>
    <recommendedName>
        <fullName evidence="5">FZ domain-containing protein</fullName>
    </recommendedName>
</protein>
<keyword evidence="7" id="KW-1185">Reference proteome</keyword>
<feature type="domain" description="FZ" evidence="5">
    <location>
        <begin position="22"/>
        <end position="134"/>
    </location>
</feature>
<dbReference type="AlphaFoldDB" id="A0A669BWT1"/>
<dbReference type="Pfam" id="PF01392">
    <property type="entry name" value="Fz"/>
    <property type="match status" value="1"/>
</dbReference>
<evidence type="ECO:0000313" key="7">
    <source>
        <dbReference type="Proteomes" id="UP000005207"/>
    </source>
</evidence>
<evidence type="ECO:0000256" key="1">
    <source>
        <dbReference type="ARBA" id="ARBA00022473"/>
    </source>
</evidence>
<dbReference type="PANTHER" id="PTHR11309">
    <property type="entry name" value="FRIZZLED"/>
    <property type="match status" value="1"/>
</dbReference>
<reference evidence="7" key="1">
    <citation type="submission" date="2012-01" db="EMBL/GenBank/DDBJ databases">
        <title>The Genome Sequence of Oreochromis niloticus (Nile Tilapia).</title>
        <authorList>
            <consortium name="Broad Institute Genome Assembly Team"/>
            <consortium name="Broad Institute Sequencing Platform"/>
            <person name="Di Palma F."/>
            <person name="Johnson J."/>
            <person name="Lander E.S."/>
            <person name="Lindblad-Toh K."/>
        </authorList>
    </citation>
    <scope>NUCLEOTIDE SEQUENCE [LARGE SCALE GENOMIC DNA]</scope>
</reference>
<keyword evidence="1" id="KW-0217">Developmental protein</keyword>
<evidence type="ECO:0000256" key="2">
    <source>
        <dbReference type="ARBA" id="ARBA00023157"/>
    </source>
</evidence>
<dbReference type="InterPro" id="IPR036790">
    <property type="entry name" value="Frizzled_dom_sf"/>
</dbReference>
<evidence type="ECO:0000313" key="6">
    <source>
        <dbReference type="Ensembl" id="ENSONIP00000038891.1"/>
    </source>
</evidence>